<organism evidence="2 3">
    <name type="scientific">Prorocentrum cordatum</name>
    <dbReference type="NCBI Taxonomy" id="2364126"/>
    <lineage>
        <taxon>Eukaryota</taxon>
        <taxon>Sar</taxon>
        <taxon>Alveolata</taxon>
        <taxon>Dinophyceae</taxon>
        <taxon>Prorocentrales</taxon>
        <taxon>Prorocentraceae</taxon>
        <taxon>Prorocentrum</taxon>
    </lineage>
</organism>
<protein>
    <recommendedName>
        <fullName evidence="1">NAD-dependent epimerase/dehydratase domain-containing protein</fullName>
    </recommendedName>
</protein>
<evidence type="ECO:0000259" key="1">
    <source>
        <dbReference type="Pfam" id="PF01370"/>
    </source>
</evidence>
<name>A0ABN9UB68_9DINO</name>
<dbReference type="InterPro" id="IPR001509">
    <property type="entry name" value="Epimerase_deHydtase"/>
</dbReference>
<evidence type="ECO:0000313" key="3">
    <source>
        <dbReference type="Proteomes" id="UP001189429"/>
    </source>
</evidence>
<keyword evidence="3" id="KW-1185">Reference proteome</keyword>
<comment type="caution">
    <text evidence="2">The sequence shown here is derived from an EMBL/GenBank/DDBJ whole genome shotgun (WGS) entry which is preliminary data.</text>
</comment>
<reference evidence="2" key="1">
    <citation type="submission" date="2023-10" db="EMBL/GenBank/DDBJ databases">
        <authorList>
            <person name="Chen Y."/>
            <person name="Shah S."/>
            <person name="Dougan E. K."/>
            <person name="Thang M."/>
            <person name="Chan C."/>
        </authorList>
    </citation>
    <scope>NUCLEOTIDE SEQUENCE [LARGE SCALE GENOMIC DNA]</scope>
</reference>
<dbReference type="EMBL" id="CAUYUJ010015610">
    <property type="protein sequence ID" value="CAK0856157.1"/>
    <property type="molecule type" value="Genomic_DNA"/>
</dbReference>
<dbReference type="Pfam" id="PF01370">
    <property type="entry name" value="Epimerase"/>
    <property type="match status" value="1"/>
</dbReference>
<dbReference type="InterPro" id="IPR036291">
    <property type="entry name" value="NAD(P)-bd_dom_sf"/>
</dbReference>
<accession>A0ABN9UB68</accession>
<feature type="domain" description="NAD-dependent epimerase/dehydratase" evidence="1">
    <location>
        <begin position="10"/>
        <end position="132"/>
    </location>
</feature>
<sequence length="253" mass="27385">MGAWTAALDGAYAVIQFAAVNPYPECTWEEARLSMRMNSNVVLAAQRAGARRLVLASSSHVLGGYMQDGAVLSPQAPEIGPSTQLGRFTHFRLPGFTTDASGYATAKVQLEEIGRAASAASPGLSVVTVRIGWCQPGENHPRQMTATATPTISAERVAVQESAEAEVAQGFDNRDLILAWLHRIWLSTPDFRHLFTRAIESDFEGYLVVSGVSNNSGMRWSREGWDQLGYVPHDDAIEALGQACDSPDMRTSS</sequence>
<gene>
    <name evidence="2" type="ORF">PCOR1329_LOCUS46614</name>
</gene>
<dbReference type="SUPFAM" id="SSF51735">
    <property type="entry name" value="NAD(P)-binding Rossmann-fold domains"/>
    <property type="match status" value="1"/>
</dbReference>
<evidence type="ECO:0000313" key="2">
    <source>
        <dbReference type="EMBL" id="CAK0856157.1"/>
    </source>
</evidence>
<proteinExistence type="predicted"/>
<dbReference type="Proteomes" id="UP001189429">
    <property type="component" value="Unassembled WGS sequence"/>
</dbReference>
<dbReference type="Gene3D" id="3.40.50.720">
    <property type="entry name" value="NAD(P)-binding Rossmann-like Domain"/>
    <property type="match status" value="1"/>
</dbReference>